<accession>A0A9P6MTY4</accession>
<evidence type="ECO:0000313" key="2">
    <source>
        <dbReference type="EMBL" id="KAG0012646.1"/>
    </source>
</evidence>
<dbReference type="AlphaFoldDB" id="A0A9P6MTY4"/>
<organism evidence="2 3">
    <name type="scientific">Entomortierella chlamydospora</name>
    <dbReference type="NCBI Taxonomy" id="101097"/>
    <lineage>
        <taxon>Eukaryota</taxon>
        <taxon>Fungi</taxon>
        <taxon>Fungi incertae sedis</taxon>
        <taxon>Mucoromycota</taxon>
        <taxon>Mortierellomycotina</taxon>
        <taxon>Mortierellomycetes</taxon>
        <taxon>Mortierellales</taxon>
        <taxon>Mortierellaceae</taxon>
        <taxon>Entomortierella</taxon>
    </lineage>
</organism>
<evidence type="ECO:0000256" key="1">
    <source>
        <dbReference type="SAM" id="Phobius"/>
    </source>
</evidence>
<dbReference type="EMBL" id="JAAAID010000954">
    <property type="protein sequence ID" value="KAG0012646.1"/>
    <property type="molecule type" value="Genomic_DNA"/>
</dbReference>
<feature type="transmembrane region" description="Helical" evidence="1">
    <location>
        <begin position="145"/>
        <end position="170"/>
    </location>
</feature>
<feature type="transmembrane region" description="Helical" evidence="1">
    <location>
        <begin position="31"/>
        <end position="54"/>
    </location>
</feature>
<dbReference type="Proteomes" id="UP000703661">
    <property type="component" value="Unassembled WGS sequence"/>
</dbReference>
<protein>
    <submittedName>
        <fullName evidence="2">Uncharacterized protein</fullName>
    </submittedName>
</protein>
<reference evidence="2" key="1">
    <citation type="journal article" date="2020" name="Fungal Divers.">
        <title>Resolving the Mortierellaceae phylogeny through synthesis of multi-gene phylogenetics and phylogenomics.</title>
        <authorList>
            <person name="Vandepol N."/>
            <person name="Liber J."/>
            <person name="Desiro A."/>
            <person name="Na H."/>
            <person name="Kennedy M."/>
            <person name="Barry K."/>
            <person name="Grigoriev I.V."/>
            <person name="Miller A.N."/>
            <person name="O'Donnell K."/>
            <person name="Stajich J.E."/>
            <person name="Bonito G."/>
        </authorList>
    </citation>
    <scope>NUCLEOTIDE SEQUENCE</scope>
    <source>
        <strain evidence="2">NRRL 2769</strain>
    </source>
</reference>
<comment type="caution">
    <text evidence="2">The sequence shown here is derived from an EMBL/GenBank/DDBJ whole genome shotgun (WGS) entry which is preliminary data.</text>
</comment>
<sequence>MSSHILTSRLGISLATTGHLKSLAPFLTPSVSINLALSGYHLMTGLLLGVVKYYQIHNSKTYTAHPYISTAHRASLMYGFASFQLAGVSLLSSWEESVNVKASVAAQFFFVSAVLTYAIHGFLQDTTNQLRVPHKLGEKRTLPPWLTRFFMVSLIVAEVGGCGVLCAGMAKTLISVLSPVPV</sequence>
<keyword evidence="1" id="KW-1133">Transmembrane helix</keyword>
<name>A0A9P6MTY4_9FUNG</name>
<feature type="transmembrane region" description="Helical" evidence="1">
    <location>
        <begin position="75"/>
        <end position="94"/>
    </location>
</feature>
<gene>
    <name evidence="2" type="ORF">BGZ80_011606</name>
</gene>
<keyword evidence="1" id="KW-0812">Transmembrane</keyword>
<evidence type="ECO:0000313" key="3">
    <source>
        <dbReference type="Proteomes" id="UP000703661"/>
    </source>
</evidence>
<dbReference type="OrthoDB" id="2409959at2759"/>
<feature type="transmembrane region" description="Helical" evidence="1">
    <location>
        <begin position="106"/>
        <end position="124"/>
    </location>
</feature>
<keyword evidence="1" id="KW-0472">Membrane</keyword>
<proteinExistence type="predicted"/>
<keyword evidence="3" id="KW-1185">Reference proteome</keyword>